<dbReference type="PROSITE" id="PS00463">
    <property type="entry name" value="ZN2_CY6_FUNGAL_1"/>
    <property type="match status" value="1"/>
</dbReference>
<dbReference type="EMBL" id="JAVRQU010000008">
    <property type="protein sequence ID" value="KAK5699835.1"/>
    <property type="molecule type" value="Genomic_DNA"/>
</dbReference>
<evidence type="ECO:0000256" key="2">
    <source>
        <dbReference type="ARBA" id="ARBA00022833"/>
    </source>
</evidence>
<name>A0AAN7VRH6_9PEZI</name>
<keyword evidence="4" id="KW-0238">DNA-binding</keyword>
<dbReference type="InterPro" id="IPR036864">
    <property type="entry name" value="Zn2-C6_fun-type_DNA-bd_sf"/>
</dbReference>
<dbReference type="Gene3D" id="4.10.240.10">
    <property type="entry name" value="Zn(2)-C6 fungal-type DNA-binding domain"/>
    <property type="match status" value="1"/>
</dbReference>
<protein>
    <recommendedName>
        <fullName evidence="7">Zn(2)-C6 fungal-type domain-containing protein</fullName>
    </recommendedName>
</protein>
<comment type="caution">
    <text evidence="8">The sequence shown here is derived from an EMBL/GenBank/DDBJ whole genome shotgun (WGS) entry which is preliminary data.</text>
</comment>
<keyword evidence="3" id="KW-0805">Transcription regulation</keyword>
<dbReference type="InterPro" id="IPR052360">
    <property type="entry name" value="Transcr_Regulatory_Proteins"/>
</dbReference>
<reference evidence="8" key="1">
    <citation type="submission" date="2023-08" db="EMBL/GenBank/DDBJ databases">
        <title>Black Yeasts Isolated from many extreme environments.</title>
        <authorList>
            <person name="Coleine C."/>
            <person name="Stajich J.E."/>
            <person name="Selbmann L."/>
        </authorList>
    </citation>
    <scope>NUCLEOTIDE SEQUENCE</scope>
    <source>
        <strain evidence="8">CCFEE 5810</strain>
    </source>
</reference>
<keyword evidence="6" id="KW-0539">Nucleus</keyword>
<sequence length="538" mass="58822">MAEQPQSKASKGRKNSRTGCAVCRVRHIKCGEEKPSCLRCQAAKWVCEYSEPVAPERRSSPPIAAGQPSLEIYQLTNKVSDNIEEQRSHHYFRLCMSQDVFNGNPSDTWYDLVLRSGQMVPAVRHAVFAIGFLLRASGKTVIAQSSSGASEGIIEGLERAALVHYTRAMAMLTAEPTGSQACETAALIICPLFIWIEMLNKRLSVALHHLKGGLAILESQQPKPNREVASCLRDLYARLHAQARLYGSPDSDFNAPGTDRRSGDQLVASPTTSFATVTAARVCLDRISEALYLEVRRFHVSSGTSKIGRSDVSSPAKETRLIVEGLQTKLEEWDSRFVALTGGASARRGQTLAEAMLKLHRLNLEVFVAGVLSDNEMVYDMYAATFECMLSLADQILGTGRETGLAMLPLDPGVIAPLAVIALKCRDTVLRRRAMSLLALAPEQECMWRRDSVIAFANWKLSKEEGQQSENAVQLVGNLRAKPAPMSEGMRTHSEKGSVCMVGGRPVTVVRFKVGGGGSLAFKSEIRMNLPVDMGDIL</sequence>
<dbReference type="Pfam" id="PF00172">
    <property type="entry name" value="Zn_clus"/>
    <property type="match status" value="1"/>
</dbReference>
<dbReference type="SUPFAM" id="SSF57701">
    <property type="entry name" value="Zn2/Cys6 DNA-binding domain"/>
    <property type="match status" value="1"/>
</dbReference>
<dbReference type="InterPro" id="IPR001138">
    <property type="entry name" value="Zn2Cys6_DnaBD"/>
</dbReference>
<keyword evidence="2" id="KW-0862">Zinc</keyword>
<feature type="domain" description="Zn(2)-C6 fungal-type" evidence="7">
    <location>
        <begin position="19"/>
        <end position="49"/>
    </location>
</feature>
<evidence type="ECO:0000259" key="7">
    <source>
        <dbReference type="PROSITE" id="PS50048"/>
    </source>
</evidence>
<dbReference type="PANTHER" id="PTHR36206:SF12">
    <property type="entry name" value="ASPERCRYPTIN BIOSYNTHESIS CLUSTER-SPECIFIC TRANSCRIPTION REGULATOR ATNN-RELATED"/>
    <property type="match status" value="1"/>
</dbReference>
<dbReference type="PANTHER" id="PTHR36206">
    <property type="entry name" value="ASPERCRYPTIN BIOSYNTHESIS CLUSTER-SPECIFIC TRANSCRIPTION REGULATOR ATNN-RELATED"/>
    <property type="match status" value="1"/>
</dbReference>
<evidence type="ECO:0000313" key="9">
    <source>
        <dbReference type="Proteomes" id="UP001310594"/>
    </source>
</evidence>
<evidence type="ECO:0000256" key="1">
    <source>
        <dbReference type="ARBA" id="ARBA00022723"/>
    </source>
</evidence>
<keyword evidence="5" id="KW-0804">Transcription</keyword>
<dbReference type="SMART" id="SM00066">
    <property type="entry name" value="GAL4"/>
    <property type="match status" value="1"/>
</dbReference>
<dbReference type="GO" id="GO:0003677">
    <property type="term" value="F:DNA binding"/>
    <property type="evidence" value="ECO:0007669"/>
    <property type="project" value="UniProtKB-KW"/>
</dbReference>
<evidence type="ECO:0000256" key="6">
    <source>
        <dbReference type="ARBA" id="ARBA00023242"/>
    </source>
</evidence>
<gene>
    <name evidence="8" type="ORF">LTR97_005966</name>
</gene>
<dbReference type="GO" id="GO:0008270">
    <property type="term" value="F:zinc ion binding"/>
    <property type="evidence" value="ECO:0007669"/>
    <property type="project" value="InterPro"/>
</dbReference>
<evidence type="ECO:0000256" key="4">
    <source>
        <dbReference type="ARBA" id="ARBA00023125"/>
    </source>
</evidence>
<dbReference type="AlphaFoldDB" id="A0AAN7VRH6"/>
<evidence type="ECO:0000256" key="3">
    <source>
        <dbReference type="ARBA" id="ARBA00023015"/>
    </source>
</evidence>
<dbReference type="GO" id="GO:0000981">
    <property type="term" value="F:DNA-binding transcription factor activity, RNA polymerase II-specific"/>
    <property type="evidence" value="ECO:0007669"/>
    <property type="project" value="InterPro"/>
</dbReference>
<dbReference type="CDD" id="cd00067">
    <property type="entry name" value="GAL4"/>
    <property type="match status" value="1"/>
</dbReference>
<dbReference type="PROSITE" id="PS50048">
    <property type="entry name" value="ZN2_CY6_FUNGAL_2"/>
    <property type="match status" value="1"/>
</dbReference>
<evidence type="ECO:0000313" key="8">
    <source>
        <dbReference type="EMBL" id="KAK5699835.1"/>
    </source>
</evidence>
<proteinExistence type="predicted"/>
<dbReference type="Proteomes" id="UP001310594">
    <property type="component" value="Unassembled WGS sequence"/>
</dbReference>
<evidence type="ECO:0000256" key="5">
    <source>
        <dbReference type="ARBA" id="ARBA00023163"/>
    </source>
</evidence>
<organism evidence="8 9">
    <name type="scientific">Elasticomyces elasticus</name>
    <dbReference type="NCBI Taxonomy" id="574655"/>
    <lineage>
        <taxon>Eukaryota</taxon>
        <taxon>Fungi</taxon>
        <taxon>Dikarya</taxon>
        <taxon>Ascomycota</taxon>
        <taxon>Pezizomycotina</taxon>
        <taxon>Dothideomycetes</taxon>
        <taxon>Dothideomycetidae</taxon>
        <taxon>Mycosphaerellales</taxon>
        <taxon>Teratosphaeriaceae</taxon>
        <taxon>Elasticomyces</taxon>
    </lineage>
</organism>
<keyword evidence="1" id="KW-0479">Metal-binding</keyword>
<accession>A0AAN7VRH6</accession>